<dbReference type="Gramene" id="TRITD4Bv1G175800.5">
    <property type="protein sequence ID" value="TRITD4Bv1G175800.5"/>
    <property type="gene ID" value="TRITD4Bv1G175800"/>
</dbReference>
<sequence>MAGSRRGGDEEACRVGLLDGHGGAKKDDWQVVAGGEESSKLGRRVLEESKKLWVIVAPAMFSRIVTFSMNVITQAFAGHLGDLELAAISIANTVVVGFSFGLMVRNGERAGDAVRAGVRRQEVSHDGRLHAALLDRAARLRGAAPPHVLLRRGRAAAHGAVAGAVGHGRQGLRLVHPAPLLLRPPLPAAALPAVPDEELRQRRRLRGGALRPPPRQLALHHQVSVRARRHRADAQLLLVGHLRHALRLRRLRRLPGHVARLLRRGVRRHLGVRQALRRVRRHAMLGELVLQGTHLADREPEGRGYCGGCALHLNAWEMMIPLAFFAGTGVRVANELGAGNGKGARFATIVSSLTSLVIGLFFWVLIMGLHDKLALIFTSSAVVLDAVNNLAILLAFTILLNSIQPVLSGVAVGSGWQSAVAYVNIGSYYLIGVPMGVLLGWLFNLGVLGIWAGMIGGTAVQTMILAIMTVRCDWEKEAMVASTRMDKWSEVR</sequence>
<dbReference type="GO" id="GO:0015297">
    <property type="term" value="F:antiporter activity"/>
    <property type="evidence" value="ECO:0007669"/>
    <property type="project" value="InterPro"/>
</dbReference>
<evidence type="ECO:0000256" key="2">
    <source>
        <dbReference type="RuleBase" id="RU004914"/>
    </source>
</evidence>
<proteinExistence type="inferred from homology"/>
<dbReference type="GO" id="GO:0042910">
    <property type="term" value="F:xenobiotic transmembrane transporter activity"/>
    <property type="evidence" value="ECO:0007669"/>
    <property type="project" value="InterPro"/>
</dbReference>
<keyword evidence="2" id="KW-1133">Transmembrane helix</keyword>
<name>A0A9R0WGI8_TRITD</name>
<feature type="transmembrane region" description="Helical" evidence="2">
    <location>
        <begin position="386"/>
        <end position="407"/>
    </location>
</feature>
<evidence type="ECO:0000313" key="3">
    <source>
        <dbReference type="EMBL" id="VAI09713.1"/>
    </source>
</evidence>
<keyword evidence="4" id="KW-1185">Reference proteome</keyword>
<dbReference type="Pfam" id="PF01554">
    <property type="entry name" value="MatE"/>
    <property type="match status" value="1"/>
</dbReference>
<dbReference type="InterPro" id="IPR002528">
    <property type="entry name" value="MATE_fam"/>
</dbReference>
<reference evidence="3 4" key="1">
    <citation type="submission" date="2017-09" db="EMBL/GenBank/DDBJ databases">
        <authorList>
            <consortium name="International Durum Wheat Genome Sequencing Consortium (IDWGSC)"/>
            <person name="Milanesi L."/>
        </authorList>
    </citation>
    <scope>NUCLEOTIDE SEQUENCE [LARGE SCALE GENOMIC DNA]</scope>
    <source>
        <strain evidence="4">cv. Svevo</strain>
    </source>
</reference>
<feature type="transmembrane region" description="Helical" evidence="2">
    <location>
        <begin position="419"/>
        <end position="443"/>
    </location>
</feature>
<accession>A0A9R0WGI8</accession>
<dbReference type="EMBL" id="LT934118">
    <property type="protein sequence ID" value="VAI09713.1"/>
    <property type="molecule type" value="Genomic_DNA"/>
</dbReference>
<keyword evidence="2" id="KW-0812">Transmembrane</keyword>
<organism evidence="3 4">
    <name type="scientific">Triticum turgidum subsp. durum</name>
    <name type="common">Durum wheat</name>
    <name type="synonym">Triticum durum</name>
    <dbReference type="NCBI Taxonomy" id="4567"/>
    <lineage>
        <taxon>Eukaryota</taxon>
        <taxon>Viridiplantae</taxon>
        <taxon>Streptophyta</taxon>
        <taxon>Embryophyta</taxon>
        <taxon>Tracheophyta</taxon>
        <taxon>Spermatophyta</taxon>
        <taxon>Magnoliopsida</taxon>
        <taxon>Liliopsida</taxon>
        <taxon>Poales</taxon>
        <taxon>Poaceae</taxon>
        <taxon>BOP clade</taxon>
        <taxon>Pooideae</taxon>
        <taxon>Triticodae</taxon>
        <taxon>Triticeae</taxon>
        <taxon>Triticinae</taxon>
        <taxon>Triticum</taxon>
    </lineage>
</organism>
<comment type="similarity">
    <text evidence="1 2">Belongs to the multi antimicrobial extrusion (MATE) (TC 2.A.66.1) family.</text>
</comment>
<feature type="transmembrane region" description="Helical" evidence="2">
    <location>
        <begin position="449"/>
        <end position="470"/>
    </location>
</feature>
<feature type="transmembrane region" description="Helical" evidence="2">
    <location>
        <begin position="85"/>
        <end position="104"/>
    </location>
</feature>
<comment type="caution">
    <text evidence="2">Lacks conserved residue(s) required for the propagation of feature annotation.</text>
</comment>
<keyword evidence="2" id="KW-0472">Membrane</keyword>
<protein>
    <recommendedName>
        <fullName evidence="2">Protein DETOXIFICATION</fullName>
    </recommendedName>
    <alternativeName>
        <fullName evidence="2">Multidrug and toxic compound extrusion protein</fullName>
    </alternativeName>
</protein>
<dbReference type="Proteomes" id="UP000324705">
    <property type="component" value="Chromosome 4B"/>
</dbReference>
<feature type="transmembrane region" description="Helical" evidence="2">
    <location>
        <begin position="346"/>
        <end position="366"/>
    </location>
</feature>
<feature type="transmembrane region" description="Helical" evidence="2">
    <location>
        <begin position="52"/>
        <end position="73"/>
    </location>
</feature>
<evidence type="ECO:0000256" key="1">
    <source>
        <dbReference type="ARBA" id="ARBA00010199"/>
    </source>
</evidence>
<evidence type="ECO:0000313" key="4">
    <source>
        <dbReference type="Proteomes" id="UP000324705"/>
    </source>
</evidence>
<dbReference type="GO" id="GO:0016020">
    <property type="term" value="C:membrane"/>
    <property type="evidence" value="ECO:0007669"/>
    <property type="project" value="InterPro"/>
</dbReference>
<dbReference type="AlphaFoldDB" id="A0A9R0WGI8"/>
<gene>
    <name evidence="3" type="ORF">TRITD_4Bv1G175800</name>
</gene>
<dbReference type="PANTHER" id="PTHR11206">
    <property type="entry name" value="MULTIDRUG RESISTANCE PROTEIN"/>
    <property type="match status" value="1"/>
</dbReference>